<evidence type="ECO:0000256" key="3">
    <source>
        <dbReference type="ARBA" id="ARBA00005108"/>
    </source>
</evidence>
<dbReference type="GO" id="GO:0034650">
    <property type="term" value="P:cortisol metabolic process"/>
    <property type="evidence" value="ECO:0007669"/>
    <property type="project" value="TreeGrafter"/>
</dbReference>
<feature type="binding site" description="axial binding residue" evidence="25">
    <location>
        <position position="490"/>
    </location>
    <ligand>
        <name>heme</name>
        <dbReference type="ChEBI" id="CHEBI:30413"/>
    </ligand>
    <ligandPart>
        <name>Fe</name>
        <dbReference type="ChEBI" id="CHEBI:18248"/>
    </ligandPart>
</feature>
<dbReference type="GO" id="GO:0005506">
    <property type="term" value="F:iron ion binding"/>
    <property type="evidence" value="ECO:0007669"/>
    <property type="project" value="InterPro"/>
</dbReference>
<dbReference type="GO" id="GO:0005743">
    <property type="term" value="C:mitochondrial inner membrane"/>
    <property type="evidence" value="ECO:0007669"/>
    <property type="project" value="UniProtKB-SubCell"/>
</dbReference>
<keyword evidence="11" id="KW-0809">Transit peptide</keyword>
<dbReference type="GO" id="GO:0020037">
    <property type="term" value="F:heme binding"/>
    <property type="evidence" value="ECO:0007669"/>
    <property type="project" value="InterPro"/>
</dbReference>
<dbReference type="GeneID" id="116305137"/>
<dbReference type="InterPro" id="IPR001128">
    <property type="entry name" value="Cyt_P450"/>
</dbReference>
<dbReference type="InterPro" id="IPR017972">
    <property type="entry name" value="Cyt_P450_CS"/>
</dbReference>
<evidence type="ECO:0000256" key="7">
    <source>
        <dbReference type="ARBA" id="ARBA00022548"/>
    </source>
</evidence>
<dbReference type="InterPro" id="IPR050479">
    <property type="entry name" value="CYP11_CYP27_families"/>
</dbReference>
<keyword evidence="12 26" id="KW-0560">Oxidoreductase</keyword>
<evidence type="ECO:0000256" key="10">
    <source>
        <dbReference type="ARBA" id="ARBA00022792"/>
    </source>
</evidence>
<dbReference type="CDD" id="cd11054">
    <property type="entry name" value="CYP24A1-like"/>
    <property type="match status" value="1"/>
</dbReference>
<evidence type="ECO:0000256" key="12">
    <source>
        <dbReference type="ARBA" id="ARBA00023002"/>
    </source>
</evidence>
<keyword evidence="17" id="KW-0472">Membrane</keyword>
<dbReference type="AlphaFoldDB" id="A0A6P8IXU6"/>
<dbReference type="Proteomes" id="UP000515163">
    <property type="component" value="Unplaced"/>
</dbReference>
<evidence type="ECO:0000256" key="20">
    <source>
        <dbReference type="ARBA" id="ARBA00023250"/>
    </source>
</evidence>
<evidence type="ECO:0000256" key="14">
    <source>
        <dbReference type="ARBA" id="ARBA00023033"/>
    </source>
</evidence>
<evidence type="ECO:0000256" key="24">
    <source>
        <dbReference type="ARBA" id="ARBA00033394"/>
    </source>
</evidence>
<dbReference type="PROSITE" id="PS00086">
    <property type="entry name" value="CYTOCHROME_P450"/>
    <property type="match status" value="1"/>
</dbReference>
<protein>
    <recommendedName>
        <fullName evidence="6">Cholesterol side-chain cleavage enzyme, mitochondrial</fullName>
        <ecNumber evidence="5">1.14.15.6</ecNumber>
    </recommendedName>
    <alternativeName>
        <fullName evidence="21">CYPXIA1</fullName>
    </alternativeName>
    <alternativeName>
        <fullName evidence="23">Cholesterol desmolase</fullName>
    </alternativeName>
    <alternativeName>
        <fullName evidence="22">Cytochrome P450 11A1</fullName>
    </alternativeName>
    <alternativeName>
        <fullName evidence="24">Cytochrome P450(scc)</fullName>
    </alternativeName>
</protein>
<keyword evidence="15" id="KW-0443">Lipid metabolism</keyword>
<accession>A0A6P8IXU6</accession>
<dbReference type="InterPro" id="IPR002401">
    <property type="entry name" value="Cyt_P450_E_grp-I"/>
</dbReference>
<keyword evidence="8 25" id="KW-0349">Heme</keyword>
<proteinExistence type="inferred from homology"/>
<dbReference type="GO" id="GO:0071375">
    <property type="term" value="P:cellular response to peptide hormone stimulus"/>
    <property type="evidence" value="ECO:0007669"/>
    <property type="project" value="TreeGrafter"/>
</dbReference>
<dbReference type="FunFam" id="1.10.630.10:FF:000006">
    <property type="entry name" value="Cytochrome P450 302a1, mitochondrial"/>
    <property type="match status" value="1"/>
</dbReference>
<evidence type="ECO:0000256" key="18">
    <source>
        <dbReference type="ARBA" id="ARBA00023166"/>
    </source>
</evidence>
<keyword evidence="13 25" id="KW-0408">Iron</keyword>
<keyword evidence="16" id="KW-0496">Mitochondrion</keyword>
<keyword evidence="9 25" id="KW-0479">Metal-binding</keyword>
<keyword evidence="20" id="KW-0755">Steroidogenesis</keyword>
<dbReference type="InParanoid" id="A0A6P8IXU6"/>
<evidence type="ECO:0000256" key="26">
    <source>
        <dbReference type="RuleBase" id="RU000461"/>
    </source>
</evidence>
<evidence type="ECO:0000256" key="5">
    <source>
        <dbReference type="ARBA" id="ARBA00012764"/>
    </source>
</evidence>
<dbReference type="PRINTS" id="PR00463">
    <property type="entry name" value="EP450I"/>
</dbReference>
<evidence type="ECO:0000256" key="2">
    <source>
        <dbReference type="ARBA" id="ARBA00004637"/>
    </source>
</evidence>
<dbReference type="Gene3D" id="1.10.630.10">
    <property type="entry name" value="Cytochrome P450"/>
    <property type="match status" value="1"/>
</dbReference>
<dbReference type="PRINTS" id="PR00385">
    <property type="entry name" value="P450"/>
</dbReference>
<keyword evidence="14 26" id="KW-0503">Monooxygenase</keyword>
<evidence type="ECO:0000313" key="27">
    <source>
        <dbReference type="Proteomes" id="UP000515163"/>
    </source>
</evidence>
<comment type="similarity">
    <text evidence="4 26">Belongs to the cytochrome P450 family.</text>
</comment>
<dbReference type="FunCoup" id="A0A6P8IXU6">
    <property type="interactions" value="860"/>
</dbReference>
<dbReference type="GO" id="GO:0006704">
    <property type="term" value="P:glucocorticoid biosynthetic process"/>
    <property type="evidence" value="ECO:0007669"/>
    <property type="project" value="TreeGrafter"/>
</dbReference>
<comment type="pathway">
    <text evidence="3">Lipid metabolism; C21-steroid hormone metabolism.</text>
</comment>
<dbReference type="PANTHER" id="PTHR24279">
    <property type="entry name" value="CYTOCHROME P450"/>
    <property type="match status" value="1"/>
</dbReference>
<evidence type="ECO:0000256" key="19">
    <source>
        <dbReference type="ARBA" id="ARBA00023221"/>
    </source>
</evidence>
<name>A0A6P8IXU6_ACTTE</name>
<keyword evidence="7" id="KW-0153">Cholesterol metabolism</keyword>
<gene>
    <name evidence="28" type="primary">LOC116305137</name>
</gene>
<keyword evidence="19" id="KW-0753">Steroid metabolism</keyword>
<organism evidence="27 28">
    <name type="scientific">Actinia tenebrosa</name>
    <name type="common">Australian red waratah sea anemone</name>
    <dbReference type="NCBI Taxonomy" id="6105"/>
    <lineage>
        <taxon>Eukaryota</taxon>
        <taxon>Metazoa</taxon>
        <taxon>Cnidaria</taxon>
        <taxon>Anthozoa</taxon>
        <taxon>Hexacorallia</taxon>
        <taxon>Actiniaria</taxon>
        <taxon>Actiniidae</taxon>
        <taxon>Actinia</taxon>
    </lineage>
</organism>
<evidence type="ECO:0000256" key="22">
    <source>
        <dbReference type="ARBA" id="ARBA00032666"/>
    </source>
</evidence>
<dbReference type="PANTHER" id="PTHR24279:SF3">
    <property type="entry name" value="CHOLESTEROL SIDE-CHAIN CLEAVAGE ENZYME, MITOCHONDRIAL"/>
    <property type="match status" value="1"/>
</dbReference>
<dbReference type="SUPFAM" id="SSF48264">
    <property type="entry name" value="Cytochrome P450"/>
    <property type="match status" value="1"/>
</dbReference>
<evidence type="ECO:0000256" key="16">
    <source>
        <dbReference type="ARBA" id="ARBA00023128"/>
    </source>
</evidence>
<keyword evidence="27" id="KW-1185">Reference proteome</keyword>
<dbReference type="OrthoDB" id="3945418at2759"/>
<evidence type="ECO:0000256" key="9">
    <source>
        <dbReference type="ARBA" id="ARBA00022723"/>
    </source>
</evidence>
<evidence type="ECO:0000256" key="13">
    <source>
        <dbReference type="ARBA" id="ARBA00023004"/>
    </source>
</evidence>
<comment type="cofactor">
    <cofactor evidence="1 25">
        <name>heme</name>
        <dbReference type="ChEBI" id="CHEBI:30413"/>
    </cofactor>
</comment>
<reference evidence="28" key="1">
    <citation type="submission" date="2025-08" db="UniProtKB">
        <authorList>
            <consortium name="RefSeq"/>
        </authorList>
    </citation>
    <scope>IDENTIFICATION</scope>
    <source>
        <tissue evidence="28">Tentacle</tissue>
    </source>
</reference>
<evidence type="ECO:0000256" key="1">
    <source>
        <dbReference type="ARBA" id="ARBA00001971"/>
    </source>
</evidence>
<sequence length="544" mass="62808">MSSYVSFAIRRFNRPFYLESRFVTSFLHIRNSSTVEASSTVLNKNENPVKNFEEIPTPPRVPIFGTMLNFMLKKGRRPLAKYILDMQFEGVKEYGKISKFHVPGFTTPVVQLADPNEAHKLFQLEPKYPRRIEMPVVGNFLEGEKKTKGVFFADGHDWYRHRSVISKKILRPKELVSYSPMFNDVVSDFMVRFEKVKEENVGTEFENEVKNLNKELFKWSFESVCYFLFEKRLGCLEDETNENAQNLIQAVHGFLTSVFPVSLLPASLYKYFKTNSYKRFIESFENMYKYAEVFIDEKIRDLGQEGKLTEENPTGNLEDQGAGFFEFLIANGKLSREDITASVIDLMFAGVETTSNTILWALYMLGKNLEKQEVLYQEITSVLQPGELPSVDTLANMPYVKACIKETLRLYPVLPTLVRVLQEDQVLMGYHVPAGTHVNALYYYMSRDESSFNDATKFIPERWLRDTDNHTPGVPQSFASLPFGFGKRMCAGRRIAELEMHLLLTRIVRDYQVLYPHADDVEPEAQGAIVPDRPVRVKFIKRNT</sequence>
<comment type="subcellular location">
    <subcellularLocation>
        <location evidence="2">Mitochondrion inner membrane</location>
        <topology evidence="2">Peripheral membrane protein</topology>
    </subcellularLocation>
</comment>
<dbReference type="EC" id="1.14.15.6" evidence="5"/>
<dbReference type="GO" id="GO:0008203">
    <property type="term" value="P:cholesterol metabolic process"/>
    <property type="evidence" value="ECO:0007669"/>
    <property type="project" value="UniProtKB-KW"/>
</dbReference>
<dbReference type="Pfam" id="PF00067">
    <property type="entry name" value="p450"/>
    <property type="match status" value="1"/>
</dbReference>
<dbReference type="GO" id="GO:0008386">
    <property type="term" value="F:cholesterol monooxygenase (side-chain-cleaving) activity"/>
    <property type="evidence" value="ECO:0007669"/>
    <property type="project" value="UniProtKB-EC"/>
</dbReference>
<evidence type="ECO:0000256" key="15">
    <source>
        <dbReference type="ARBA" id="ARBA00023098"/>
    </source>
</evidence>
<keyword evidence="18" id="KW-1207">Sterol metabolism</keyword>
<evidence type="ECO:0000256" key="25">
    <source>
        <dbReference type="PIRSR" id="PIRSR602401-1"/>
    </source>
</evidence>
<dbReference type="InterPro" id="IPR036396">
    <property type="entry name" value="Cyt_P450_sf"/>
</dbReference>
<evidence type="ECO:0000256" key="17">
    <source>
        <dbReference type="ARBA" id="ARBA00023136"/>
    </source>
</evidence>
<evidence type="ECO:0000256" key="4">
    <source>
        <dbReference type="ARBA" id="ARBA00010617"/>
    </source>
</evidence>
<evidence type="ECO:0000256" key="6">
    <source>
        <dbReference type="ARBA" id="ARBA00019844"/>
    </source>
</evidence>
<dbReference type="GO" id="GO:0006700">
    <property type="term" value="P:C21-steroid hormone biosynthetic process"/>
    <property type="evidence" value="ECO:0007669"/>
    <property type="project" value="TreeGrafter"/>
</dbReference>
<evidence type="ECO:0000256" key="21">
    <source>
        <dbReference type="ARBA" id="ARBA00030343"/>
    </source>
</evidence>
<dbReference type="KEGG" id="aten:116305137"/>
<evidence type="ECO:0000256" key="11">
    <source>
        <dbReference type="ARBA" id="ARBA00022946"/>
    </source>
</evidence>
<evidence type="ECO:0000256" key="23">
    <source>
        <dbReference type="ARBA" id="ARBA00033274"/>
    </source>
</evidence>
<dbReference type="RefSeq" id="XP_031570833.1">
    <property type="nucleotide sequence ID" value="XM_031714973.1"/>
</dbReference>
<evidence type="ECO:0000313" key="28">
    <source>
        <dbReference type="RefSeq" id="XP_031570833.1"/>
    </source>
</evidence>
<keyword evidence="10" id="KW-0999">Mitochondrion inner membrane</keyword>
<evidence type="ECO:0000256" key="8">
    <source>
        <dbReference type="ARBA" id="ARBA00022617"/>
    </source>
</evidence>